<evidence type="ECO:0000313" key="3">
    <source>
        <dbReference type="EMBL" id="AIA22224.1"/>
    </source>
</evidence>
<feature type="domain" description="Ig-like" evidence="2">
    <location>
        <begin position="1"/>
        <end position="75"/>
    </location>
</feature>
<dbReference type="InterPro" id="IPR013783">
    <property type="entry name" value="Ig-like_fold"/>
</dbReference>
<feature type="non-terminal residue" evidence="3">
    <location>
        <position position="99"/>
    </location>
</feature>
<evidence type="ECO:0000256" key="1">
    <source>
        <dbReference type="SAM" id="MobiDB-lite"/>
    </source>
</evidence>
<dbReference type="InterPro" id="IPR036179">
    <property type="entry name" value="Ig-like_dom_sf"/>
</dbReference>
<feature type="region of interest" description="Disordered" evidence="1">
    <location>
        <begin position="77"/>
        <end position="99"/>
    </location>
</feature>
<dbReference type="PROSITE" id="PS50835">
    <property type="entry name" value="IG_LIKE"/>
    <property type="match status" value="1"/>
</dbReference>
<evidence type="ECO:0000259" key="2">
    <source>
        <dbReference type="PROSITE" id="PS50835"/>
    </source>
</evidence>
<protein>
    <submittedName>
        <fullName evidence="3">CD4-2</fullName>
    </submittedName>
</protein>
<feature type="non-terminal residue" evidence="3">
    <location>
        <position position="1"/>
    </location>
</feature>
<dbReference type="SMART" id="SM00409">
    <property type="entry name" value="IG"/>
    <property type="match status" value="1"/>
</dbReference>
<name>A0A059XIQ2_9PLEU</name>
<dbReference type="Pfam" id="PF13927">
    <property type="entry name" value="Ig_3"/>
    <property type="match status" value="1"/>
</dbReference>
<proteinExistence type="predicted"/>
<reference evidence="3" key="1">
    <citation type="submission" date="2014-03" db="EMBL/GenBank/DDBJ databases">
        <title>Expression of immune-related genes during the early stages of Brazilian flounder (Paralichthys orbignyanus) development.</title>
        <authorList>
            <person name="Gusmao E."/>
            <person name="Figueiredo M."/>
            <person name="Okamoto M."/>
            <person name="Sampaio L."/>
            <person name="Romano L."/>
            <person name="Marins L."/>
        </authorList>
    </citation>
    <scope>NUCLEOTIDE SEQUENCE</scope>
</reference>
<dbReference type="Gene3D" id="2.60.40.10">
    <property type="entry name" value="Immunoglobulins"/>
    <property type="match status" value="1"/>
</dbReference>
<feature type="compositionally biased region" description="Polar residues" evidence="1">
    <location>
        <begin position="81"/>
        <end position="99"/>
    </location>
</feature>
<sequence>SASSSEELHVGGNVALRCEVEGLKSDSTVQWTGPDGRGHAGSLVVLKNVTLSDAGTWQCEFSFGEERYRENLQIKVKEPAKTSTPGKGSKVNTVTSCPN</sequence>
<dbReference type="InterPro" id="IPR003599">
    <property type="entry name" value="Ig_sub"/>
</dbReference>
<organism evidence="3">
    <name type="scientific">Paralichthys orbignyanus</name>
    <dbReference type="NCBI Taxonomy" id="336824"/>
    <lineage>
        <taxon>Eukaryota</taxon>
        <taxon>Metazoa</taxon>
        <taxon>Chordata</taxon>
        <taxon>Craniata</taxon>
        <taxon>Vertebrata</taxon>
        <taxon>Euteleostomi</taxon>
        <taxon>Actinopterygii</taxon>
        <taxon>Neopterygii</taxon>
        <taxon>Teleostei</taxon>
        <taxon>Neoteleostei</taxon>
        <taxon>Acanthomorphata</taxon>
        <taxon>Carangaria</taxon>
        <taxon>Pleuronectiformes</taxon>
        <taxon>Pleuronectoidei</taxon>
        <taxon>Paralichthyidae</taxon>
        <taxon>Paralichthys</taxon>
    </lineage>
</organism>
<dbReference type="EMBL" id="KJ551377">
    <property type="protein sequence ID" value="AIA22224.1"/>
    <property type="molecule type" value="Genomic_DNA"/>
</dbReference>
<dbReference type="InterPro" id="IPR007110">
    <property type="entry name" value="Ig-like_dom"/>
</dbReference>
<dbReference type="AlphaFoldDB" id="A0A059XIQ2"/>
<dbReference type="SUPFAM" id="SSF48726">
    <property type="entry name" value="Immunoglobulin"/>
    <property type="match status" value="1"/>
</dbReference>
<accession>A0A059XIQ2</accession>